<protein>
    <submittedName>
        <fullName evidence="1">Uncharacterized protein</fullName>
    </submittedName>
</protein>
<dbReference type="KEGG" id="dpx:DAPPUDRAFT_338658"/>
<sequence length="517" mass="58670">MFEPIVTSTFHESVEEGCSSFTVEVPKSYDSVVLPNSEIRRRQFYFSDLYLIPGFYKQRAAQLGLEIEEEEEKLIDLECRMTFTVSSDLYKDKDDRMRDVKFQHTSAESLVDELIKTINAHFQATMPEGLLHPPLIIDWIDTNWVDEENESEMLDPDVVVPTMTAMYYGNQDYSDDLYYNALEPAMRSVPGVNNFKFPTQAFESPEIWSGVRLRIHIAPNTKILVSTHTLLEQLGFSVEQLGLPKDKKRYVFENPVVDSYITLVAEDPIKNEGKIAGTSTTIFPVPVKKTFQTDWVKLVPKMREFDNNEYILELVKEAFATLSENANIHVDIELMQGKRQFRIVFPSNDRLGVVVHVDRDFSARLGFEGRLNIDSRVLSVAIAEKNTRIDAEGQSRALVYDTVMIMVTMESSSSAITAGLNETLLACLYPSGSGTMQMTNRPPAQNYFSFDLSSMKQKQGDYYTTLYPRSVYLPTVYSGDKTVPVKFNVWAIGKGSVKAPINWKVPFSIGGVLEGRI</sequence>
<evidence type="ECO:0000313" key="1">
    <source>
        <dbReference type="EMBL" id="EFX61620.1"/>
    </source>
</evidence>
<dbReference type="Proteomes" id="UP000000305">
    <property type="component" value="Unassembled WGS sequence"/>
</dbReference>
<accession>E9I310</accession>
<proteinExistence type="predicted"/>
<dbReference type="EMBL" id="GL734305">
    <property type="protein sequence ID" value="EFX61620.1"/>
    <property type="molecule type" value="Genomic_DNA"/>
</dbReference>
<evidence type="ECO:0000313" key="2">
    <source>
        <dbReference type="Proteomes" id="UP000000305"/>
    </source>
</evidence>
<reference evidence="1 2" key="1">
    <citation type="journal article" date="2011" name="Science">
        <title>The ecoresponsive genome of Daphnia pulex.</title>
        <authorList>
            <person name="Colbourne J.K."/>
            <person name="Pfrender M.E."/>
            <person name="Gilbert D."/>
            <person name="Thomas W.K."/>
            <person name="Tucker A."/>
            <person name="Oakley T.H."/>
            <person name="Tokishita S."/>
            <person name="Aerts A."/>
            <person name="Arnold G.J."/>
            <person name="Basu M.K."/>
            <person name="Bauer D.J."/>
            <person name="Caceres C.E."/>
            <person name="Carmel L."/>
            <person name="Casola C."/>
            <person name="Choi J.H."/>
            <person name="Detter J.C."/>
            <person name="Dong Q."/>
            <person name="Dusheyko S."/>
            <person name="Eads B.D."/>
            <person name="Frohlich T."/>
            <person name="Geiler-Samerotte K.A."/>
            <person name="Gerlach D."/>
            <person name="Hatcher P."/>
            <person name="Jogdeo S."/>
            <person name="Krijgsveld J."/>
            <person name="Kriventseva E.V."/>
            <person name="Kultz D."/>
            <person name="Laforsch C."/>
            <person name="Lindquist E."/>
            <person name="Lopez J."/>
            <person name="Manak J.R."/>
            <person name="Muller J."/>
            <person name="Pangilinan J."/>
            <person name="Patwardhan R.P."/>
            <person name="Pitluck S."/>
            <person name="Pritham E.J."/>
            <person name="Rechtsteiner A."/>
            <person name="Rho M."/>
            <person name="Rogozin I.B."/>
            <person name="Sakarya O."/>
            <person name="Salamov A."/>
            <person name="Schaack S."/>
            <person name="Shapiro H."/>
            <person name="Shiga Y."/>
            <person name="Skalitzky C."/>
            <person name="Smith Z."/>
            <person name="Souvorov A."/>
            <person name="Sung W."/>
            <person name="Tang Z."/>
            <person name="Tsuchiya D."/>
            <person name="Tu H."/>
            <person name="Vos H."/>
            <person name="Wang M."/>
            <person name="Wolf Y.I."/>
            <person name="Yamagata H."/>
            <person name="Yamada T."/>
            <person name="Ye Y."/>
            <person name="Shaw J.R."/>
            <person name="Andrews J."/>
            <person name="Crease T.J."/>
            <person name="Tang H."/>
            <person name="Lucas S.M."/>
            <person name="Robertson H.M."/>
            <person name="Bork P."/>
            <person name="Koonin E.V."/>
            <person name="Zdobnov E.M."/>
            <person name="Grigoriev I.V."/>
            <person name="Lynch M."/>
            <person name="Boore J.L."/>
        </authorList>
    </citation>
    <scope>NUCLEOTIDE SEQUENCE [LARGE SCALE GENOMIC DNA]</scope>
</reference>
<organism evidence="1 2">
    <name type="scientific">Daphnia pulex</name>
    <name type="common">Water flea</name>
    <dbReference type="NCBI Taxonomy" id="6669"/>
    <lineage>
        <taxon>Eukaryota</taxon>
        <taxon>Metazoa</taxon>
        <taxon>Ecdysozoa</taxon>
        <taxon>Arthropoda</taxon>
        <taxon>Crustacea</taxon>
        <taxon>Branchiopoda</taxon>
        <taxon>Diplostraca</taxon>
        <taxon>Cladocera</taxon>
        <taxon>Anomopoda</taxon>
        <taxon>Daphniidae</taxon>
        <taxon>Daphnia</taxon>
    </lineage>
</organism>
<name>E9I310_DAPPU</name>
<dbReference type="InParanoid" id="E9I310"/>
<dbReference type="AlphaFoldDB" id="E9I310"/>
<dbReference type="HOGENOM" id="CLU_527065_0_0_1"/>
<keyword evidence="2" id="KW-1185">Reference proteome</keyword>
<gene>
    <name evidence="1" type="ORF">DAPPUDRAFT_338658</name>
</gene>